<reference evidence="2 3" key="1">
    <citation type="submission" date="2020-07" db="EMBL/GenBank/DDBJ databases">
        <title>Sequencing the genomes of 1000 actinobacteria strains.</title>
        <authorList>
            <person name="Klenk H.-P."/>
        </authorList>
    </citation>
    <scope>NUCLEOTIDE SEQUENCE [LARGE SCALE GENOMIC DNA]</scope>
    <source>
        <strain evidence="2 3">DSM 26487</strain>
    </source>
</reference>
<gene>
    <name evidence="2" type="ORF">BJ988_005870</name>
</gene>
<proteinExistence type="predicted"/>
<evidence type="ECO:0000259" key="1">
    <source>
        <dbReference type="Pfam" id="PF18864"/>
    </source>
</evidence>
<keyword evidence="3" id="KW-1185">Reference proteome</keyword>
<protein>
    <recommendedName>
        <fullName evidence="1">AbiTii domain-containing protein</fullName>
    </recommendedName>
</protein>
<dbReference type="AlphaFoldDB" id="A0A7Z0DTH5"/>
<dbReference type="RefSeq" id="WP_179661750.1">
    <property type="nucleotide sequence ID" value="NZ_JACBZR010000002.1"/>
</dbReference>
<dbReference type="InterPro" id="IPR041304">
    <property type="entry name" value="AbiTii"/>
</dbReference>
<dbReference type="Proteomes" id="UP000564496">
    <property type="component" value="Unassembled WGS sequence"/>
</dbReference>
<name>A0A7Z0DTH5_9ACTN</name>
<evidence type="ECO:0000313" key="3">
    <source>
        <dbReference type="Proteomes" id="UP000564496"/>
    </source>
</evidence>
<comment type="caution">
    <text evidence="2">The sequence shown here is derived from an EMBL/GenBank/DDBJ whole genome shotgun (WGS) entry which is preliminary data.</text>
</comment>
<dbReference type="Pfam" id="PF18864">
    <property type="entry name" value="AbiTii"/>
    <property type="match status" value="1"/>
</dbReference>
<evidence type="ECO:0000313" key="2">
    <source>
        <dbReference type="EMBL" id="NYI81162.1"/>
    </source>
</evidence>
<sequence length="325" mass="34117">MTDALETAIGSLSAPNVPLPDALRGLLVVSRRIGAEELTLWLGRELRGYYTQGDAAGPDLPAYRSGGWPIRLGFDGPFRSSITSAITEEGLPEQLRGFSDGVGLREPIAELEALAAGEDDPEYPLPAGWIAIFRQAMSRNEVRHPIGYVLNHASVVLPRTHLRGVLDQIRTTALDLALGIEDIAPDAGETGGPTIANDPRLYKEVHVQMTNIYSIGGPVTVGDNATVSTGDNATIATGEGATAVRVAPGDVAGLLQAARELLKDEGVIALREAIQADGGEPAAATKSFLDRVKAGSYLLASGITTNAAYAGLVDLLQQTFPNMGS</sequence>
<organism evidence="2 3">
    <name type="scientific">Nocardioides panzhihuensis</name>
    <dbReference type="NCBI Taxonomy" id="860243"/>
    <lineage>
        <taxon>Bacteria</taxon>
        <taxon>Bacillati</taxon>
        <taxon>Actinomycetota</taxon>
        <taxon>Actinomycetes</taxon>
        <taxon>Propionibacteriales</taxon>
        <taxon>Nocardioidaceae</taxon>
        <taxon>Nocardioides</taxon>
    </lineage>
</organism>
<accession>A0A7Z0DTH5</accession>
<dbReference type="EMBL" id="JACBZR010000002">
    <property type="protein sequence ID" value="NYI81162.1"/>
    <property type="molecule type" value="Genomic_DNA"/>
</dbReference>
<feature type="domain" description="AbiTii" evidence="1">
    <location>
        <begin position="11"/>
        <end position="191"/>
    </location>
</feature>